<dbReference type="OrthoDB" id="2436500at2759"/>
<dbReference type="EMBL" id="CAJVQA010001654">
    <property type="protein sequence ID" value="CAG8521570.1"/>
    <property type="molecule type" value="Genomic_DNA"/>
</dbReference>
<dbReference type="Proteomes" id="UP000789759">
    <property type="component" value="Unassembled WGS sequence"/>
</dbReference>
<reference evidence="1" key="1">
    <citation type="submission" date="2021-06" db="EMBL/GenBank/DDBJ databases">
        <authorList>
            <person name="Kallberg Y."/>
            <person name="Tangrot J."/>
            <person name="Rosling A."/>
        </authorList>
    </citation>
    <scope>NUCLEOTIDE SEQUENCE</scope>
    <source>
        <strain evidence="1">FL966</strain>
    </source>
</reference>
<dbReference type="AlphaFoldDB" id="A0A9N9A743"/>
<keyword evidence="2" id="KW-1185">Reference proteome</keyword>
<gene>
    <name evidence="1" type="ORF">CPELLU_LOCUS3411</name>
</gene>
<proteinExistence type="predicted"/>
<sequence>MKKALKMLVAKYEPRNNDLSEESFSFQSTDELILSDKICILAISQLCRILTQNHRIQELDKLKRLYELTSAPFFLDDSKSILSTFSTFQDTEAEIDNNSDDDKNYLDEYEESYNILRLDCDINKLLTDQEHLVKDRQTKWLLNDLFSANLEAFFFVANI</sequence>
<evidence type="ECO:0000313" key="2">
    <source>
        <dbReference type="Proteomes" id="UP000789759"/>
    </source>
</evidence>
<comment type="caution">
    <text evidence="1">The sequence shown here is derived from an EMBL/GenBank/DDBJ whole genome shotgun (WGS) entry which is preliminary data.</text>
</comment>
<name>A0A9N9A743_9GLOM</name>
<protein>
    <submittedName>
        <fullName evidence="1">14853_t:CDS:1</fullName>
    </submittedName>
</protein>
<organism evidence="1 2">
    <name type="scientific">Cetraspora pellucida</name>
    <dbReference type="NCBI Taxonomy" id="1433469"/>
    <lineage>
        <taxon>Eukaryota</taxon>
        <taxon>Fungi</taxon>
        <taxon>Fungi incertae sedis</taxon>
        <taxon>Mucoromycota</taxon>
        <taxon>Glomeromycotina</taxon>
        <taxon>Glomeromycetes</taxon>
        <taxon>Diversisporales</taxon>
        <taxon>Gigasporaceae</taxon>
        <taxon>Cetraspora</taxon>
    </lineage>
</organism>
<accession>A0A9N9A743</accession>
<evidence type="ECO:0000313" key="1">
    <source>
        <dbReference type="EMBL" id="CAG8521570.1"/>
    </source>
</evidence>